<keyword evidence="6" id="KW-1185">Reference proteome</keyword>
<evidence type="ECO:0000256" key="1">
    <source>
        <dbReference type="ARBA" id="ARBA00004123"/>
    </source>
</evidence>
<dbReference type="RefSeq" id="XP_031878534.1">
    <property type="nucleotide sequence ID" value="XM_032024908.1"/>
</dbReference>
<sequence>MSSEPPTIREPDQDVDFDGMDGDSLLRQPKFQESLKFLEDVKKRFETTQPDVYPTFIQALSKFNQAAPQTQEEADRNIAEIHAKVTILFHGHQDLLDRFESTLPAEYFHQRARSEGQM</sequence>
<keyword evidence="2 3" id="KW-0539">Nucleus</keyword>
<dbReference type="SUPFAM" id="SSF47762">
    <property type="entry name" value="PAH2 domain"/>
    <property type="match status" value="1"/>
</dbReference>
<reference evidence="5 6" key="2">
    <citation type="submission" date="2020-04" db="EMBL/GenBank/DDBJ databases">
        <title>Genome sequencing and assembly of multiple isolates from the Colletotrichum gloeosporioides species complex.</title>
        <authorList>
            <person name="Gan P."/>
            <person name="Shirasu K."/>
        </authorList>
    </citation>
    <scope>NUCLEOTIDE SEQUENCE [LARGE SCALE GENOMIC DNA]</scope>
    <source>
        <strain evidence="5 6">Nara gc5</strain>
    </source>
</reference>
<dbReference type="InterPro" id="IPR036600">
    <property type="entry name" value="PAH_sf"/>
</dbReference>
<dbReference type="Pfam" id="PF02671">
    <property type="entry name" value="PAH"/>
    <property type="match status" value="1"/>
</dbReference>
<proteinExistence type="predicted"/>
<dbReference type="PROSITE" id="PS51477">
    <property type="entry name" value="PAH"/>
    <property type="match status" value="1"/>
</dbReference>
<dbReference type="GO" id="GO:0006355">
    <property type="term" value="P:regulation of DNA-templated transcription"/>
    <property type="evidence" value="ECO:0007669"/>
    <property type="project" value="InterPro"/>
</dbReference>
<comment type="caution">
    <text evidence="5">The sequence shown here is derived from an EMBL/GenBank/DDBJ whole genome shotgun (WGS) entry which is preliminary data.</text>
</comment>
<dbReference type="InParanoid" id="A0A7J6INE2"/>
<dbReference type="Gene3D" id="1.20.1160.11">
    <property type="entry name" value="Paired amphipathic helix"/>
    <property type="match status" value="1"/>
</dbReference>
<comment type="subcellular location">
    <subcellularLocation>
        <location evidence="1 3">Nucleus</location>
    </subcellularLocation>
</comment>
<dbReference type="InterPro" id="IPR003822">
    <property type="entry name" value="PAH"/>
</dbReference>
<evidence type="ECO:0000256" key="3">
    <source>
        <dbReference type="PROSITE-ProRule" id="PRU00810"/>
    </source>
</evidence>
<feature type="region of interest" description="Disordered" evidence="4">
    <location>
        <begin position="1"/>
        <end position="23"/>
    </location>
</feature>
<dbReference type="EMBL" id="ANPB02000008">
    <property type="protein sequence ID" value="KAF4477815.1"/>
    <property type="molecule type" value="Genomic_DNA"/>
</dbReference>
<evidence type="ECO:0000256" key="2">
    <source>
        <dbReference type="ARBA" id="ARBA00023242"/>
    </source>
</evidence>
<dbReference type="GO" id="GO:0005634">
    <property type="term" value="C:nucleus"/>
    <property type="evidence" value="ECO:0007669"/>
    <property type="project" value="UniProtKB-SubCell"/>
</dbReference>
<dbReference type="OrthoDB" id="10265969at2759"/>
<name>A0A7J6INE2_COLFN</name>
<evidence type="ECO:0000313" key="5">
    <source>
        <dbReference type="EMBL" id="KAF4477815.1"/>
    </source>
</evidence>
<dbReference type="AlphaFoldDB" id="A0A7J6INE2"/>
<reference evidence="5 6" key="1">
    <citation type="submission" date="2012-08" db="EMBL/GenBank/DDBJ databases">
        <authorList>
            <person name="Gan P.H.P."/>
            <person name="Ikeda K."/>
            <person name="Irieda H."/>
            <person name="Narusaka M."/>
            <person name="O'Connell R.J."/>
            <person name="Narusaka Y."/>
            <person name="Takano Y."/>
            <person name="Kubo Y."/>
            <person name="Shirasu K."/>
        </authorList>
    </citation>
    <scope>NUCLEOTIDE SEQUENCE [LARGE SCALE GENOMIC DNA]</scope>
    <source>
        <strain evidence="5 6">Nara gc5</strain>
    </source>
</reference>
<evidence type="ECO:0000313" key="6">
    <source>
        <dbReference type="Proteomes" id="UP000011096"/>
    </source>
</evidence>
<accession>A0A7J6INE2</accession>
<gene>
    <name evidence="5" type="primary">SNL1</name>
    <name evidence="5" type="ORF">CGGC5_v014100</name>
</gene>
<dbReference type="Proteomes" id="UP000011096">
    <property type="component" value="Unassembled WGS sequence"/>
</dbReference>
<dbReference type="GeneID" id="43609070"/>
<protein>
    <submittedName>
        <fullName evidence="5">Paired amphipathic helix protein Sin3-like 1</fullName>
    </submittedName>
</protein>
<evidence type="ECO:0000256" key="4">
    <source>
        <dbReference type="SAM" id="MobiDB-lite"/>
    </source>
</evidence>
<organism evidence="5 6">
    <name type="scientific">Colletotrichum fructicola (strain Nara gc5)</name>
    <name type="common">Anthracnose fungus</name>
    <name type="synonym">Colletotrichum gloeosporioides (strain Nara gc5)</name>
    <dbReference type="NCBI Taxonomy" id="1213859"/>
    <lineage>
        <taxon>Eukaryota</taxon>
        <taxon>Fungi</taxon>
        <taxon>Dikarya</taxon>
        <taxon>Ascomycota</taxon>
        <taxon>Pezizomycotina</taxon>
        <taxon>Sordariomycetes</taxon>
        <taxon>Hypocreomycetidae</taxon>
        <taxon>Glomerellales</taxon>
        <taxon>Glomerellaceae</taxon>
        <taxon>Colletotrichum</taxon>
        <taxon>Colletotrichum gloeosporioides species complex</taxon>
    </lineage>
</organism>